<dbReference type="GO" id="GO:0042565">
    <property type="term" value="C:RNA nuclear export complex"/>
    <property type="evidence" value="ECO:0007669"/>
    <property type="project" value="TreeGrafter"/>
</dbReference>
<protein>
    <submittedName>
        <fullName evidence="4">Uncharacterized protein</fullName>
    </submittedName>
</protein>
<dbReference type="GO" id="GO:0031267">
    <property type="term" value="F:small GTPase binding"/>
    <property type="evidence" value="ECO:0007669"/>
    <property type="project" value="InterPro"/>
</dbReference>
<dbReference type="AlphaFoldDB" id="A0A1U7LGV2"/>
<evidence type="ECO:0000259" key="2">
    <source>
        <dbReference type="Pfam" id="PF03810"/>
    </source>
</evidence>
<evidence type="ECO:0000259" key="3">
    <source>
        <dbReference type="Pfam" id="PF19273"/>
    </source>
</evidence>
<sequence length="1259" mass="142943">MSIDPFVSDKIRQALETIHSYRSTNQTRSEAQSYLDTLKSEPTSPIYGYQLAVEKDSQPDVIRHFGLSLLENAIKHHWNSYSDLERTQIQQWSIALATRGTREISKEAHFIKEKVADIFVQIAERTWLASWHDMDEILQNMWNQNDTTRHLSLIILTMLIEDNFGQDEQNQVVHSRAAVISNGLLSITASSNVLHENYPEGIKGGNQRIVGWETTDNDGWLVRWGNALGKCLTVVQTGHGTIAEEVEKVGIAVLKAIRSCLGWALTKAIKEAGILPLLCSSLLTQNVTFQTVAVDCLFVLLSREISEDDDMSSLVATLFTPDSLTAFQGVYNDVNIKLNPQSDSGIEEDSYILLKKIVETLVLMGRSKYLPKENLNRYFSLLIETTKHPSPVVSHASLDYWVNHFNTRGEISPYLIPFLPQLLELATERTMRYEDMKSSSNIVKAYLNIDLENLPELHAFCGNYRRSMVDIIKLIVFHRPFDTVTWLISRFPLPSVVQGITEKTSDRYLQLDAMFVACEATVGGIRKWDQSKRTPRPDGLNGILTNWARIIFEMNIEDPLILKRQLQCLSAFARVLEGDTDLVFRILEKIYTLLTATVQKPENIPISTESMYSDLRTAAVTEVRRLASTNAATLATILPQLENVVSDCIINQKVNDRDGTDLQSALLIVNHRSKLSSEQKRLNFDKIVEPILAEWSGPERSQQLSSLDGFMDLMMITDLLDYLKPKRIEVGIDLTTIPIDAPGRALVERINGFRYRLWATPIRSLRKFVEDTFFDTKEGTSEYQWLQEYWIPRIERAIPNILLVIKQLQAYFAAVTQQTLPSEVQYIMSKTIEERFWLHGVSVMSKEEFMTSADRARNTLQELIDAYNHFIRRTREYSFIAVGSLSVLGASYYHIPDLANQILHASFETVDGLSLHGWTHVINSSLRPLLKRCPVSNRESFLGQMIPPVLAGLNAILTREWARMTARGLSIKKEDESFEGKISLNSNSDLSDDMMEESLLRLLTYTAMKFAGDLVEQTSHAGKVFKMCMDVIPAGHSSLIYGVAQQRRNDSKTTQQSVRAYTLSNNRILEGLLTLCSNVIKIHDTRSSRNSAHILRNIIPELSQNAHVREFVGEQVLQSTLEALNEEYFVEIQDDILHVIAGIYITFRFTCPAPRMVFSRLPGITEEQLKKLDERLSVTRSVRTQRLLIANFLEPFKGHAPSERHKQINSYGPDVSTKTLLRRLQQEMGAKPESQAETNTNNVLNGDADRMIAGLFDQN</sequence>
<dbReference type="Proteomes" id="UP000186594">
    <property type="component" value="Unassembled WGS sequence"/>
</dbReference>
<dbReference type="PANTHER" id="PTHR11223:SF3">
    <property type="entry name" value="EXPORTIN-5"/>
    <property type="match status" value="1"/>
</dbReference>
<dbReference type="Pfam" id="PF03810">
    <property type="entry name" value="IBN_N"/>
    <property type="match status" value="1"/>
</dbReference>
<dbReference type="GO" id="GO:0006405">
    <property type="term" value="P:RNA export from nucleus"/>
    <property type="evidence" value="ECO:0007669"/>
    <property type="project" value="TreeGrafter"/>
</dbReference>
<keyword evidence="5" id="KW-1185">Reference proteome</keyword>
<dbReference type="Gene3D" id="1.25.10.10">
    <property type="entry name" value="Leucine-rich Repeat Variant"/>
    <property type="match status" value="1"/>
</dbReference>
<dbReference type="InterPro" id="IPR045478">
    <property type="entry name" value="Exportin-5_C"/>
</dbReference>
<evidence type="ECO:0000313" key="4">
    <source>
        <dbReference type="EMBL" id="OLL21885.1"/>
    </source>
</evidence>
<evidence type="ECO:0000313" key="5">
    <source>
        <dbReference type="Proteomes" id="UP000186594"/>
    </source>
</evidence>
<dbReference type="InterPro" id="IPR001494">
    <property type="entry name" value="Importin-beta_N"/>
</dbReference>
<dbReference type="SUPFAM" id="SSF48371">
    <property type="entry name" value="ARM repeat"/>
    <property type="match status" value="1"/>
</dbReference>
<dbReference type="STRING" id="1198029.A0A1U7LGV2"/>
<dbReference type="GO" id="GO:0005737">
    <property type="term" value="C:cytoplasm"/>
    <property type="evidence" value="ECO:0007669"/>
    <property type="project" value="TreeGrafter"/>
</dbReference>
<dbReference type="EMBL" id="LXFE01004208">
    <property type="protein sequence ID" value="OLL21885.1"/>
    <property type="molecule type" value="Genomic_DNA"/>
</dbReference>
<dbReference type="GO" id="GO:0003723">
    <property type="term" value="F:RNA binding"/>
    <property type="evidence" value="ECO:0007669"/>
    <property type="project" value="TreeGrafter"/>
</dbReference>
<dbReference type="InterPro" id="IPR016024">
    <property type="entry name" value="ARM-type_fold"/>
</dbReference>
<feature type="domain" description="Importin N-terminal" evidence="2">
    <location>
        <begin position="31"/>
        <end position="90"/>
    </location>
</feature>
<dbReference type="GO" id="GO:0006611">
    <property type="term" value="P:protein export from nucleus"/>
    <property type="evidence" value="ECO:0007669"/>
    <property type="project" value="InterPro"/>
</dbReference>
<dbReference type="InterPro" id="IPR045065">
    <property type="entry name" value="XPO1/5"/>
</dbReference>
<comment type="similarity">
    <text evidence="1">Belongs to the exportin family.</text>
</comment>
<dbReference type="Pfam" id="PF19273">
    <property type="entry name" value="Exportin-5"/>
    <property type="match status" value="1"/>
</dbReference>
<name>A0A1U7LGV2_NEOID</name>
<organism evidence="4 5">
    <name type="scientific">Neolecta irregularis (strain DAH-3)</name>
    <dbReference type="NCBI Taxonomy" id="1198029"/>
    <lineage>
        <taxon>Eukaryota</taxon>
        <taxon>Fungi</taxon>
        <taxon>Dikarya</taxon>
        <taxon>Ascomycota</taxon>
        <taxon>Taphrinomycotina</taxon>
        <taxon>Neolectales</taxon>
        <taxon>Neolectaceae</taxon>
        <taxon>Neolecta</taxon>
    </lineage>
</organism>
<dbReference type="GO" id="GO:0005634">
    <property type="term" value="C:nucleus"/>
    <property type="evidence" value="ECO:0007669"/>
    <property type="project" value="TreeGrafter"/>
</dbReference>
<dbReference type="OMA" id="IAKRSWG"/>
<accession>A0A1U7LGV2</accession>
<reference evidence="4 5" key="1">
    <citation type="submission" date="2016-04" db="EMBL/GenBank/DDBJ databases">
        <title>Evolutionary innovation and constraint leading to complex multicellularity in the Ascomycota.</title>
        <authorList>
            <person name="Cisse O."/>
            <person name="Nguyen A."/>
            <person name="Hewitt D.A."/>
            <person name="Jedd G."/>
            <person name="Stajich J.E."/>
        </authorList>
    </citation>
    <scope>NUCLEOTIDE SEQUENCE [LARGE SCALE GENOMIC DNA]</scope>
    <source>
        <strain evidence="4 5">DAH-3</strain>
    </source>
</reference>
<dbReference type="GO" id="GO:0005049">
    <property type="term" value="F:nuclear export signal receptor activity"/>
    <property type="evidence" value="ECO:0007669"/>
    <property type="project" value="InterPro"/>
</dbReference>
<comment type="caution">
    <text evidence="4">The sequence shown here is derived from an EMBL/GenBank/DDBJ whole genome shotgun (WGS) entry which is preliminary data.</text>
</comment>
<proteinExistence type="inferred from homology"/>
<dbReference type="OrthoDB" id="2215036at2759"/>
<feature type="domain" description="Exportin-5 C-terminal" evidence="3">
    <location>
        <begin position="348"/>
        <end position="1199"/>
    </location>
</feature>
<evidence type="ECO:0000256" key="1">
    <source>
        <dbReference type="ARBA" id="ARBA00009466"/>
    </source>
</evidence>
<dbReference type="InterPro" id="IPR011989">
    <property type="entry name" value="ARM-like"/>
</dbReference>
<dbReference type="PANTHER" id="PTHR11223">
    <property type="entry name" value="EXPORTIN 1/5"/>
    <property type="match status" value="1"/>
</dbReference>
<gene>
    <name evidence="4" type="ORF">NEOLI_000987</name>
</gene>